<feature type="chain" id="PRO_5047304041" evidence="1">
    <location>
        <begin position="32"/>
        <end position="91"/>
    </location>
</feature>
<sequence>MSTRSPAFLSRISARLIAPAALSVVSIAVHAGFDHVWAYDRSGVWNPNVQLAIEYSAVAVTAVGYVSTTINTPLFVQILPHGLTVGFSKRF</sequence>
<accession>A0ABW0JDT3</accession>
<reference evidence="3" key="1">
    <citation type="journal article" date="2019" name="Int. J. Syst. Evol. Microbiol.">
        <title>The Global Catalogue of Microorganisms (GCM) 10K type strain sequencing project: providing services to taxonomists for standard genome sequencing and annotation.</title>
        <authorList>
            <consortium name="The Broad Institute Genomics Platform"/>
            <consortium name="The Broad Institute Genome Sequencing Center for Infectious Disease"/>
            <person name="Wu L."/>
            <person name="Ma J."/>
        </authorList>
    </citation>
    <scope>NUCLEOTIDE SEQUENCE [LARGE SCALE GENOMIC DNA]</scope>
    <source>
        <strain evidence="3">CCUG 56042</strain>
    </source>
</reference>
<keyword evidence="1" id="KW-0732">Signal</keyword>
<protein>
    <submittedName>
        <fullName evidence="2">Uncharacterized protein</fullName>
    </submittedName>
</protein>
<organism evidence="2 3">
    <name type="scientific">Paraburkholderia denitrificans</name>
    <dbReference type="NCBI Taxonomy" id="694025"/>
    <lineage>
        <taxon>Bacteria</taxon>
        <taxon>Pseudomonadati</taxon>
        <taxon>Pseudomonadota</taxon>
        <taxon>Betaproteobacteria</taxon>
        <taxon>Burkholderiales</taxon>
        <taxon>Burkholderiaceae</taxon>
        <taxon>Paraburkholderia</taxon>
    </lineage>
</organism>
<feature type="signal peptide" evidence="1">
    <location>
        <begin position="1"/>
        <end position="31"/>
    </location>
</feature>
<comment type="caution">
    <text evidence="2">The sequence shown here is derived from an EMBL/GenBank/DDBJ whole genome shotgun (WGS) entry which is preliminary data.</text>
</comment>
<evidence type="ECO:0000313" key="3">
    <source>
        <dbReference type="Proteomes" id="UP001596103"/>
    </source>
</evidence>
<keyword evidence="3" id="KW-1185">Reference proteome</keyword>
<dbReference type="Proteomes" id="UP001596103">
    <property type="component" value="Unassembled WGS sequence"/>
</dbReference>
<name>A0ABW0JDT3_9BURK</name>
<evidence type="ECO:0000256" key="1">
    <source>
        <dbReference type="SAM" id="SignalP"/>
    </source>
</evidence>
<evidence type="ECO:0000313" key="2">
    <source>
        <dbReference type="EMBL" id="MFC5431118.1"/>
    </source>
</evidence>
<gene>
    <name evidence="2" type="ORF">ACFPTO_20280</name>
</gene>
<proteinExistence type="predicted"/>
<dbReference type="EMBL" id="JBHSMP010000029">
    <property type="protein sequence ID" value="MFC5431118.1"/>
    <property type="molecule type" value="Genomic_DNA"/>
</dbReference>